<keyword evidence="1" id="KW-1133">Transmembrane helix</keyword>
<organism evidence="3 4">
    <name type="scientific">Candidatus Staskawiczbacteria bacterium RIFCSPHIGHO2_02_FULL_34_10</name>
    <dbReference type="NCBI Taxonomy" id="1802205"/>
    <lineage>
        <taxon>Bacteria</taxon>
        <taxon>Candidatus Staskawicziibacteriota</taxon>
    </lineage>
</organism>
<protein>
    <recommendedName>
        <fullName evidence="2">LiaF transmembrane domain-containing protein</fullName>
    </recommendedName>
</protein>
<dbReference type="EMBL" id="MHOR01000025">
    <property type="protein sequence ID" value="OGZ66796.1"/>
    <property type="molecule type" value="Genomic_DNA"/>
</dbReference>
<keyword evidence="1" id="KW-0812">Transmembrane</keyword>
<dbReference type="InterPro" id="IPR054331">
    <property type="entry name" value="LiaF_TM"/>
</dbReference>
<dbReference type="STRING" id="1802205.A3C58_00875"/>
<keyword evidence="1" id="KW-0472">Membrane</keyword>
<feature type="transmembrane region" description="Helical" evidence="1">
    <location>
        <begin position="6"/>
        <end position="39"/>
    </location>
</feature>
<name>A0A1G2HW62_9BACT</name>
<comment type="caution">
    <text evidence="3">The sequence shown here is derived from an EMBL/GenBank/DDBJ whole genome shotgun (WGS) entry which is preliminary data.</text>
</comment>
<accession>A0A1G2HW62</accession>
<evidence type="ECO:0000259" key="2">
    <source>
        <dbReference type="Pfam" id="PF22570"/>
    </source>
</evidence>
<reference evidence="3 4" key="1">
    <citation type="journal article" date="2016" name="Nat. Commun.">
        <title>Thousands of microbial genomes shed light on interconnected biogeochemical processes in an aquifer system.</title>
        <authorList>
            <person name="Anantharaman K."/>
            <person name="Brown C.T."/>
            <person name="Hug L.A."/>
            <person name="Sharon I."/>
            <person name="Castelle C.J."/>
            <person name="Probst A.J."/>
            <person name="Thomas B.C."/>
            <person name="Singh A."/>
            <person name="Wilkins M.J."/>
            <person name="Karaoz U."/>
            <person name="Brodie E.L."/>
            <person name="Williams K.H."/>
            <person name="Hubbard S.S."/>
            <person name="Banfield J.F."/>
        </authorList>
    </citation>
    <scope>NUCLEOTIDE SEQUENCE [LARGE SCALE GENOMIC DNA]</scope>
</reference>
<proteinExistence type="predicted"/>
<gene>
    <name evidence="3" type="ORF">A3C58_00875</name>
</gene>
<evidence type="ECO:0000256" key="1">
    <source>
        <dbReference type="SAM" id="Phobius"/>
    </source>
</evidence>
<sequence>MFLGVIFLVAGIVLILKALGFFSMVSWSLFWGIVFLILGLKMISKKDKKHCMHCDWFGYKHDKE</sequence>
<dbReference type="Pfam" id="PF22570">
    <property type="entry name" value="LiaF-TM"/>
    <property type="match status" value="1"/>
</dbReference>
<evidence type="ECO:0000313" key="4">
    <source>
        <dbReference type="Proteomes" id="UP000178380"/>
    </source>
</evidence>
<evidence type="ECO:0000313" key="3">
    <source>
        <dbReference type="EMBL" id="OGZ66796.1"/>
    </source>
</evidence>
<feature type="domain" description="LiaF transmembrane" evidence="2">
    <location>
        <begin position="2"/>
        <end position="49"/>
    </location>
</feature>
<dbReference type="Proteomes" id="UP000178380">
    <property type="component" value="Unassembled WGS sequence"/>
</dbReference>
<dbReference type="AlphaFoldDB" id="A0A1G2HW62"/>